<proteinExistence type="predicted"/>
<keyword evidence="3" id="KW-1185">Reference proteome</keyword>
<organism evidence="2 3">
    <name type="scientific">Cronartium quercuum f. sp. fusiforme G11</name>
    <dbReference type="NCBI Taxonomy" id="708437"/>
    <lineage>
        <taxon>Eukaryota</taxon>
        <taxon>Fungi</taxon>
        <taxon>Dikarya</taxon>
        <taxon>Basidiomycota</taxon>
        <taxon>Pucciniomycotina</taxon>
        <taxon>Pucciniomycetes</taxon>
        <taxon>Pucciniales</taxon>
        <taxon>Coleosporiaceae</taxon>
        <taxon>Cronartium</taxon>
    </lineage>
</organism>
<evidence type="ECO:0000313" key="3">
    <source>
        <dbReference type="Proteomes" id="UP000886653"/>
    </source>
</evidence>
<comment type="caution">
    <text evidence="2">The sequence shown here is derived from an EMBL/GenBank/DDBJ whole genome shotgun (WGS) entry which is preliminary data.</text>
</comment>
<evidence type="ECO:0000256" key="1">
    <source>
        <dbReference type="SAM" id="Phobius"/>
    </source>
</evidence>
<keyword evidence="1" id="KW-0472">Membrane</keyword>
<keyword evidence="1" id="KW-1133">Transmembrane helix</keyword>
<accession>A0A9P6N8H1</accession>
<evidence type="ECO:0000313" key="2">
    <source>
        <dbReference type="EMBL" id="KAG0139624.1"/>
    </source>
</evidence>
<dbReference type="Proteomes" id="UP000886653">
    <property type="component" value="Unassembled WGS sequence"/>
</dbReference>
<name>A0A9P6N8H1_9BASI</name>
<dbReference type="EMBL" id="MU167549">
    <property type="protein sequence ID" value="KAG0139624.1"/>
    <property type="molecule type" value="Genomic_DNA"/>
</dbReference>
<protein>
    <submittedName>
        <fullName evidence="2">Uncharacterized protein</fullName>
    </submittedName>
</protein>
<reference evidence="2" key="1">
    <citation type="submission" date="2013-11" db="EMBL/GenBank/DDBJ databases">
        <title>Genome sequence of the fusiform rust pathogen reveals effectors for host alternation and coevolution with pine.</title>
        <authorList>
            <consortium name="DOE Joint Genome Institute"/>
            <person name="Smith K."/>
            <person name="Pendleton A."/>
            <person name="Kubisiak T."/>
            <person name="Anderson C."/>
            <person name="Salamov A."/>
            <person name="Aerts A."/>
            <person name="Riley R."/>
            <person name="Clum A."/>
            <person name="Lindquist E."/>
            <person name="Ence D."/>
            <person name="Campbell M."/>
            <person name="Kronenberg Z."/>
            <person name="Feau N."/>
            <person name="Dhillon B."/>
            <person name="Hamelin R."/>
            <person name="Burleigh J."/>
            <person name="Smith J."/>
            <person name="Yandell M."/>
            <person name="Nelson C."/>
            <person name="Grigoriev I."/>
            <person name="Davis J."/>
        </authorList>
    </citation>
    <scope>NUCLEOTIDE SEQUENCE</scope>
    <source>
        <strain evidence="2">G11</strain>
    </source>
</reference>
<gene>
    <name evidence="2" type="ORF">CROQUDRAFT_437246</name>
</gene>
<keyword evidence="1" id="KW-0812">Transmembrane</keyword>
<sequence>MDFNHTPYKLYISDITRFKNHVNFFFFFFFFFFSYSNPNIPFSLYHKTNLSHNIDHRKTITEY</sequence>
<dbReference type="AlphaFoldDB" id="A0A9P6N8H1"/>
<feature type="transmembrane region" description="Helical" evidence="1">
    <location>
        <begin position="21"/>
        <end position="37"/>
    </location>
</feature>